<dbReference type="Proteomes" id="UP001179952">
    <property type="component" value="Unassembled WGS sequence"/>
</dbReference>
<keyword evidence="2" id="KW-1185">Reference proteome</keyword>
<protein>
    <submittedName>
        <fullName evidence="1">Uncharacterized protein</fullName>
    </submittedName>
</protein>
<gene>
    <name evidence="1" type="ORF">QJS04_geneDACA022905</name>
</gene>
<sequence length="122" mass="13830">MVIRVQGTVVELQFGLNELSWKSFPQYRVAETGGEYAQSVFDHPLIRGTSYLGPQSMVKYSGCSFGLLVKLRIVLVSLRHLVPDRLFVTRVLIIRVPVQSIVLDKLFPVWGTSAYMLDRFSP</sequence>
<name>A0AAV9A323_ACOGR</name>
<evidence type="ECO:0000313" key="1">
    <source>
        <dbReference type="EMBL" id="KAK1258547.1"/>
    </source>
</evidence>
<reference evidence="1" key="1">
    <citation type="journal article" date="2023" name="Nat. Commun.">
        <title>Diploid and tetraploid genomes of Acorus and the evolution of monocots.</title>
        <authorList>
            <person name="Ma L."/>
            <person name="Liu K.W."/>
            <person name="Li Z."/>
            <person name="Hsiao Y.Y."/>
            <person name="Qi Y."/>
            <person name="Fu T."/>
            <person name="Tang G.D."/>
            <person name="Zhang D."/>
            <person name="Sun W.H."/>
            <person name="Liu D.K."/>
            <person name="Li Y."/>
            <person name="Chen G.Z."/>
            <person name="Liu X.D."/>
            <person name="Liao X.Y."/>
            <person name="Jiang Y.T."/>
            <person name="Yu X."/>
            <person name="Hao Y."/>
            <person name="Huang J."/>
            <person name="Zhao X.W."/>
            <person name="Ke S."/>
            <person name="Chen Y.Y."/>
            <person name="Wu W.L."/>
            <person name="Hsu J.L."/>
            <person name="Lin Y.F."/>
            <person name="Huang M.D."/>
            <person name="Li C.Y."/>
            <person name="Huang L."/>
            <person name="Wang Z.W."/>
            <person name="Zhao X."/>
            <person name="Zhong W.Y."/>
            <person name="Peng D.H."/>
            <person name="Ahmad S."/>
            <person name="Lan S."/>
            <person name="Zhang J.S."/>
            <person name="Tsai W.C."/>
            <person name="Van de Peer Y."/>
            <person name="Liu Z.J."/>
        </authorList>
    </citation>
    <scope>NUCLEOTIDE SEQUENCE</scope>
    <source>
        <strain evidence="1">SCP</strain>
    </source>
</reference>
<dbReference type="EMBL" id="JAUJYN010000015">
    <property type="protein sequence ID" value="KAK1258547.1"/>
    <property type="molecule type" value="Genomic_DNA"/>
</dbReference>
<evidence type="ECO:0000313" key="2">
    <source>
        <dbReference type="Proteomes" id="UP001179952"/>
    </source>
</evidence>
<reference evidence="1" key="2">
    <citation type="submission" date="2023-06" db="EMBL/GenBank/DDBJ databases">
        <authorList>
            <person name="Ma L."/>
            <person name="Liu K.-W."/>
            <person name="Li Z."/>
            <person name="Hsiao Y.-Y."/>
            <person name="Qi Y."/>
            <person name="Fu T."/>
            <person name="Tang G."/>
            <person name="Zhang D."/>
            <person name="Sun W.-H."/>
            <person name="Liu D.-K."/>
            <person name="Li Y."/>
            <person name="Chen G.-Z."/>
            <person name="Liu X.-D."/>
            <person name="Liao X.-Y."/>
            <person name="Jiang Y.-T."/>
            <person name="Yu X."/>
            <person name="Hao Y."/>
            <person name="Huang J."/>
            <person name="Zhao X.-W."/>
            <person name="Ke S."/>
            <person name="Chen Y.-Y."/>
            <person name="Wu W.-L."/>
            <person name="Hsu J.-L."/>
            <person name="Lin Y.-F."/>
            <person name="Huang M.-D."/>
            <person name="Li C.-Y."/>
            <person name="Huang L."/>
            <person name="Wang Z.-W."/>
            <person name="Zhao X."/>
            <person name="Zhong W.-Y."/>
            <person name="Peng D.-H."/>
            <person name="Ahmad S."/>
            <person name="Lan S."/>
            <person name="Zhang J.-S."/>
            <person name="Tsai W.-C."/>
            <person name="Van De Peer Y."/>
            <person name="Liu Z.-J."/>
        </authorList>
    </citation>
    <scope>NUCLEOTIDE SEQUENCE</scope>
    <source>
        <strain evidence="1">SCP</strain>
        <tissue evidence="1">Leaves</tissue>
    </source>
</reference>
<comment type="caution">
    <text evidence="1">The sequence shown here is derived from an EMBL/GenBank/DDBJ whole genome shotgun (WGS) entry which is preliminary data.</text>
</comment>
<organism evidence="1 2">
    <name type="scientific">Acorus gramineus</name>
    <name type="common">Dwarf sweet flag</name>
    <dbReference type="NCBI Taxonomy" id="55184"/>
    <lineage>
        <taxon>Eukaryota</taxon>
        <taxon>Viridiplantae</taxon>
        <taxon>Streptophyta</taxon>
        <taxon>Embryophyta</taxon>
        <taxon>Tracheophyta</taxon>
        <taxon>Spermatophyta</taxon>
        <taxon>Magnoliopsida</taxon>
        <taxon>Liliopsida</taxon>
        <taxon>Acoraceae</taxon>
        <taxon>Acorus</taxon>
    </lineage>
</organism>
<dbReference type="AlphaFoldDB" id="A0AAV9A323"/>
<proteinExistence type="predicted"/>
<accession>A0AAV9A323</accession>